<proteinExistence type="predicted"/>
<gene>
    <name evidence="2" type="ORF">Bhyg_09547</name>
</gene>
<feature type="signal peptide" evidence="1">
    <location>
        <begin position="1"/>
        <end position="20"/>
    </location>
</feature>
<dbReference type="EMBL" id="WJQU01000002">
    <property type="protein sequence ID" value="KAJ6644578.1"/>
    <property type="molecule type" value="Genomic_DNA"/>
</dbReference>
<name>A0A9Q0S5E1_9DIPT</name>
<dbReference type="AlphaFoldDB" id="A0A9Q0S5E1"/>
<organism evidence="2 3">
    <name type="scientific">Pseudolycoriella hygida</name>
    <dbReference type="NCBI Taxonomy" id="35572"/>
    <lineage>
        <taxon>Eukaryota</taxon>
        <taxon>Metazoa</taxon>
        <taxon>Ecdysozoa</taxon>
        <taxon>Arthropoda</taxon>
        <taxon>Hexapoda</taxon>
        <taxon>Insecta</taxon>
        <taxon>Pterygota</taxon>
        <taxon>Neoptera</taxon>
        <taxon>Endopterygota</taxon>
        <taxon>Diptera</taxon>
        <taxon>Nematocera</taxon>
        <taxon>Sciaroidea</taxon>
        <taxon>Sciaridae</taxon>
        <taxon>Pseudolycoriella</taxon>
    </lineage>
</organism>
<comment type="caution">
    <text evidence="2">The sequence shown here is derived from an EMBL/GenBank/DDBJ whole genome shotgun (WGS) entry which is preliminary data.</text>
</comment>
<evidence type="ECO:0000256" key="1">
    <source>
        <dbReference type="SAM" id="SignalP"/>
    </source>
</evidence>
<evidence type="ECO:0000313" key="3">
    <source>
        <dbReference type="Proteomes" id="UP001151699"/>
    </source>
</evidence>
<keyword evidence="3" id="KW-1185">Reference proteome</keyword>
<dbReference type="Proteomes" id="UP001151699">
    <property type="component" value="Chromosome B"/>
</dbReference>
<feature type="non-terminal residue" evidence="2">
    <location>
        <position position="1"/>
    </location>
</feature>
<dbReference type="OrthoDB" id="10427943at2759"/>
<accession>A0A9Q0S5E1</accession>
<sequence>MLHYISFAVISLLLFDESVTDEHIYGSKKGLDFYSNQILNTSETIPKSYSILFEYHGTRTSPLIDYCRISVNTNSSAQFTSVDRELKIIKASIHIPRATNVSVTIDISGDAAKFQHSLDFVGFYHDHASKNAPSRSMAMVYSKKATTAKKLYFQNYVGSRQNGDGLLYFESR</sequence>
<evidence type="ECO:0000313" key="2">
    <source>
        <dbReference type="EMBL" id="KAJ6644578.1"/>
    </source>
</evidence>
<protein>
    <submittedName>
        <fullName evidence="2">Uncharacterized protein</fullName>
    </submittedName>
</protein>
<feature type="chain" id="PRO_5040487782" evidence="1">
    <location>
        <begin position="21"/>
        <end position="172"/>
    </location>
</feature>
<keyword evidence="1" id="KW-0732">Signal</keyword>
<reference evidence="2" key="1">
    <citation type="submission" date="2022-07" db="EMBL/GenBank/DDBJ databases">
        <authorList>
            <person name="Trinca V."/>
            <person name="Uliana J.V.C."/>
            <person name="Torres T.T."/>
            <person name="Ward R.J."/>
            <person name="Monesi N."/>
        </authorList>
    </citation>
    <scope>NUCLEOTIDE SEQUENCE</scope>
    <source>
        <strain evidence="2">HSMRA1968</strain>
        <tissue evidence="2">Whole embryos</tissue>
    </source>
</reference>